<gene>
    <name evidence="2" type="ORF">FOY51_12110</name>
</gene>
<proteinExistence type="predicted"/>
<dbReference type="SUPFAM" id="SSF54593">
    <property type="entry name" value="Glyoxalase/Bleomycin resistance protein/Dihydroxybiphenyl dioxygenase"/>
    <property type="match status" value="1"/>
</dbReference>
<evidence type="ECO:0000259" key="1">
    <source>
        <dbReference type="PROSITE" id="PS51819"/>
    </source>
</evidence>
<keyword evidence="3" id="KW-1185">Reference proteome</keyword>
<dbReference type="InterPro" id="IPR029068">
    <property type="entry name" value="Glyas_Bleomycin-R_OHBP_Dase"/>
</dbReference>
<comment type="caution">
    <text evidence="2">The sequence shown here is derived from an EMBL/GenBank/DDBJ whole genome shotgun (WGS) entry which is preliminary data.</text>
</comment>
<protein>
    <submittedName>
        <fullName evidence="2">VOC family protein</fullName>
    </submittedName>
</protein>
<dbReference type="AlphaFoldDB" id="A0A5A7S8G3"/>
<dbReference type="RefSeq" id="WP_149430505.1">
    <property type="nucleotide sequence ID" value="NZ_VLNY01000005.1"/>
</dbReference>
<evidence type="ECO:0000313" key="2">
    <source>
        <dbReference type="EMBL" id="KAA0022448.1"/>
    </source>
</evidence>
<dbReference type="InterPro" id="IPR037523">
    <property type="entry name" value="VOC_core"/>
</dbReference>
<dbReference type="Proteomes" id="UP000322244">
    <property type="component" value="Unassembled WGS sequence"/>
</dbReference>
<evidence type="ECO:0000313" key="3">
    <source>
        <dbReference type="Proteomes" id="UP000322244"/>
    </source>
</evidence>
<dbReference type="OrthoDB" id="9804907at2"/>
<dbReference type="InterPro" id="IPR041581">
    <property type="entry name" value="Glyoxalase_6"/>
</dbReference>
<feature type="domain" description="VOC" evidence="1">
    <location>
        <begin position="4"/>
        <end position="113"/>
    </location>
</feature>
<reference evidence="2 3" key="1">
    <citation type="submission" date="2019-07" db="EMBL/GenBank/DDBJ databases">
        <title>Rhodococcus cavernicolus sp. nov., isolated from a cave.</title>
        <authorList>
            <person name="Lee S.D."/>
        </authorList>
    </citation>
    <scope>NUCLEOTIDE SEQUENCE [LARGE SCALE GENOMIC DNA]</scope>
    <source>
        <strain evidence="2 3">C1-24</strain>
    </source>
</reference>
<dbReference type="Gene3D" id="3.10.180.10">
    <property type="entry name" value="2,3-Dihydroxybiphenyl 1,2-Dioxygenase, domain 1"/>
    <property type="match status" value="1"/>
</dbReference>
<dbReference type="PROSITE" id="PS51819">
    <property type="entry name" value="VOC"/>
    <property type="match status" value="1"/>
</dbReference>
<organism evidence="2 3">
    <name type="scientific">Antrihabitans cavernicola</name>
    <dbReference type="NCBI Taxonomy" id="2495913"/>
    <lineage>
        <taxon>Bacteria</taxon>
        <taxon>Bacillati</taxon>
        <taxon>Actinomycetota</taxon>
        <taxon>Actinomycetes</taxon>
        <taxon>Mycobacteriales</taxon>
        <taxon>Nocardiaceae</taxon>
        <taxon>Antrihabitans</taxon>
    </lineage>
</organism>
<name>A0A5A7S8G3_9NOCA</name>
<dbReference type="EMBL" id="VLNY01000005">
    <property type="protein sequence ID" value="KAA0022448.1"/>
    <property type="molecule type" value="Genomic_DNA"/>
</dbReference>
<dbReference type="Pfam" id="PF18029">
    <property type="entry name" value="Glyoxalase_6"/>
    <property type="match status" value="1"/>
</dbReference>
<sequence length="130" mass="14365">MTPPIGSILLGTTDPERLRAWYSTALGAVARDDGFIMFGEVGLLIDGRDDVAASTTEPGRVIVNFHVDDARALEQHLDAIGATWLSRLAERDYGMLFGTLIDPDGNYVQIIELGSEYNEMLRNKESDHVR</sequence>
<accession>A0A5A7S8G3</accession>
<dbReference type="CDD" id="cd06587">
    <property type="entry name" value="VOC"/>
    <property type="match status" value="1"/>
</dbReference>